<keyword evidence="2" id="KW-1185">Reference proteome</keyword>
<organism evidence="1 2">
    <name type="scientific">Coccomyxa viridis</name>
    <dbReference type="NCBI Taxonomy" id="1274662"/>
    <lineage>
        <taxon>Eukaryota</taxon>
        <taxon>Viridiplantae</taxon>
        <taxon>Chlorophyta</taxon>
        <taxon>core chlorophytes</taxon>
        <taxon>Trebouxiophyceae</taxon>
        <taxon>Trebouxiophyceae incertae sedis</taxon>
        <taxon>Coccomyxaceae</taxon>
        <taxon>Coccomyxa</taxon>
    </lineage>
</organism>
<evidence type="ECO:0008006" key="3">
    <source>
        <dbReference type="Google" id="ProtNLM"/>
    </source>
</evidence>
<comment type="caution">
    <text evidence="1">The sequence shown here is derived from an EMBL/GenBank/DDBJ whole genome shotgun (WGS) entry which is preliminary data.</text>
</comment>
<evidence type="ECO:0000313" key="2">
    <source>
        <dbReference type="Proteomes" id="UP001314263"/>
    </source>
</evidence>
<gene>
    <name evidence="1" type="ORF">CVIRNUC_008672</name>
</gene>
<dbReference type="EMBL" id="CAUYUE010000012">
    <property type="protein sequence ID" value="CAK0785463.1"/>
    <property type="molecule type" value="Genomic_DNA"/>
</dbReference>
<protein>
    <recommendedName>
        <fullName evidence="3">NADH dehydrogenase [ubiquinone] 1 alpha subcomplex subunit 1</fullName>
    </recommendedName>
</protein>
<dbReference type="AlphaFoldDB" id="A0AAV1IDS6"/>
<dbReference type="Proteomes" id="UP001314263">
    <property type="component" value="Unassembled WGS sequence"/>
</dbReference>
<reference evidence="1 2" key="1">
    <citation type="submission" date="2023-10" db="EMBL/GenBank/DDBJ databases">
        <authorList>
            <person name="Maclean D."/>
            <person name="Macfadyen A."/>
        </authorList>
    </citation>
    <scope>NUCLEOTIDE SEQUENCE [LARGE SCALE GENOMIC DNA]</scope>
</reference>
<evidence type="ECO:0000313" key="1">
    <source>
        <dbReference type="EMBL" id="CAK0785463.1"/>
    </source>
</evidence>
<proteinExistence type="predicted"/>
<name>A0AAV1IDS6_9CHLO</name>
<accession>A0AAV1IDS6</accession>
<sequence length="95" mass="10559">MAGLAPWGQVIPATVGAFGVAYVLDWLQVHGRVLGGRQLHDIHTFNGKHKEAEKERFLNMEREGAPDSPVIMNPLRHNIPAHIRNAEDLKALGEF</sequence>